<organism evidence="1 2">
    <name type="scientific">Oenococcus kitaharae DSM 17330</name>
    <dbReference type="NCBI Taxonomy" id="1045004"/>
    <lineage>
        <taxon>Bacteria</taxon>
        <taxon>Bacillati</taxon>
        <taxon>Bacillota</taxon>
        <taxon>Bacilli</taxon>
        <taxon>Lactobacillales</taxon>
        <taxon>Lactobacillaceae</taxon>
        <taxon>Oenococcus</taxon>
    </lineage>
</organism>
<comment type="caution">
    <text evidence="1">The sequence shown here is derived from an EMBL/GenBank/DDBJ whole genome shotgun (WGS) entry which is preliminary data.</text>
</comment>
<sequence length="57" mass="6650">MLSYSLTIFDGTFILIGHRLSPYTLFQLVNRPFGFTLRLKKSSQTMADIRKAKEIRK</sequence>
<dbReference type="HOGENOM" id="CLU_2992267_0_0_9"/>
<keyword evidence="2" id="KW-1185">Reference proteome</keyword>
<accession>G9WJG7</accession>
<gene>
    <name evidence="1" type="ORF">OKIT_0907</name>
</gene>
<evidence type="ECO:0000313" key="1">
    <source>
        <dbReference type="EMBL" id="EHN59012.1"/>
    </source>
</evidence>
<proteinExistence type="predicted"/>
<protein>
    <submittedName>
        <fullName evidence="1">Uncharacterized protein</fullName>
    </submittedName>
</protein>
<dbReference type="EMBL" id="AFVZ01000001">
    <property type="protein sequence ID" value="EHN59012.1"/>
    <property type="molecule type" value="Genomic_DNA"/>
</dbReference>
<reference evidence="1 2" key="1">
    <citation type="journal article" date="2012" name="PLoS ONE">
        <title>Functional divergence in the genus oenococcus as predicted by genome sequencing of the newly-described species, Oenococcus kitaharae.</title>
        <authorList>
            <person name="Borneman A.R."/>
            <person name="McCarthy J.M."/>
            <person name="Chambers P.J."/>
            <person name="Bartowsky E.J."/>
        </authorList>
    </citation>
    <scope>NUCLEOTIDE SEQUENCE [LARGE SCALE GENOMIC DNA]</scope>
    <source>
        <strain evidence="2">DSM17330</strain>
    </source>
</reference>
<name>G9WJG7_9LACO</name>
<evidence type="ECO:0000313" key="2">
    <source>
        <dbReference type="Proteomes" id="UP000004959"/>
    </source>
</evidence>
<dbReference type="AlphaFoldDB" id="G9WJG7"/>
<dbReference type="Proteomes" id="UP000004959">
    <property type="component" value="Chromosome"/>
</dbReference>